<protein>
    <submittedName>
        <fullName evidence="6">Substrate-binding family protein</fullName>
    </submittedName>
</protein>
<dbReference type="AlphaFoldDB" id="A0A3D9IUT4"/>
<dbReference type="Proteomes" id="UP000256977">
    <property type="component" value="Unassembled WGS sequence"/>
</dbReference>
<evidence type="ECO:0000313" key="6">
    <source>
        <dbReference type="EMBL" id="RED65407.1"/>
    </source>
</evidence>
<gene>
    <name evidence="6" type="ORF">DFP98_11938</name>
</gene>
<accession>A0A3D9IUT4</accession>
<organism evidence="6 7">
    <name type="scientific">Cohnella phaseoli</name>
    <dbReference type="NCBI Taxonomy" id="456490"/>
    <lineage>
        <taxon>Bacteria</taxon>
        <taxon>Bacillati</taxon>
        <taxon>Bacillota</taxon>
        <taxon>Bacilli</taxon>
        <taxon>Bacillales</taxon>
        <taxon>Paenibacillaceae</taxon>
        <taxon>Cohnella</taxon>
    </lineage>
</organism>
<dbReference type="Pfam" id="PF01497">
    <property type="entry name" value="Peripla_BP_2"/>
    <property type="match status" value="1"/>
</dbReference>
<dbReference type="InterPro" id="IPR009057">
    <property type="entry name" value="Homeodomain-like_sf"/>
</dbReference>
<dbReference type="OrthoDB" id="2490497at2"/>
<keyword evidence="3" id="KW-0804">Transcription</keyword>
<keyword evidence="7" id="KW-1185">Reference proteome</keyword>
<evidence type="ECO:0000313" key="7">
    <source>
        <dbReference type="Proteomes" id="UP000256977"/>
    </source>
</evidence>
<dbReference type="PANTHER" id="PTHR43280">
    <property type="entry name" value="ARAC-FAMILY TRANSCRIPTIONAL REGULATOR"/>
    <property type="match status" value="1"/>
</dbReference>
<evidence type="ECO:0000256" key="2">
    <source>
        <dbReference type="ARBA" id="ARBA00023125"/>
    </source>
</evidence>
<dbReference type="SMART" id="SM00342">
    <property type="entry name" value="HTH_ARAC"/>
    <property type="match status" value="1"/>
</dbReference>
<feature type="domain" description="HTH araC/xylS-type" evidence="4">
    <location>
        <begin position="167"/>
        <end position="265"/>
    </location>
</feature>
<feature type="domain" description="Fe/B12 periplasmic-binding" evidence="5">
    <location>
        <begin position="268"/>
        <end position="530"/>
    </location>
</feature>
<evidence type="ECO:0000256" key="3">
    <source>
        <dbReference type="ARBA" id="ARBA00023163"/>
    </source>
</evidence>
<dbReference type="SUPFAM" id="SSF46689">
    <property type="entry name" value="Homeodomain-like"/>
    <property type="match status" value="2"/>
</dbReference>
<keyword evidence="2" id="KW-0238">DNA-binding</keyword>
<dbReference type="PANTHER" id="PTHR43280:SF2">
    <property type="entry name" value="HTH-TYPE TRANSCRIPTIONAL REGULATOR EXSA"/>
    <property type="match status" value="1"/>
</dbReference>
<dbReference type="Pfam" id="PF12833">
    <property type="entry name" value="HTH_18"/>
    <property type="match status" value="1"/>
</dbReference>
<dbReference type="SUPFAM" id="SSF53807">
    <property type="entry name" value="Helical backbone' metal receptor"/>
    <property type="match status" value="1"/>
</dbReference>
<proteinExistence type="predicted"/>
<dbReference type="Gene3D" id="1.10.10.60">
    <property type="entry name" value="Homeodomain-like"/>
    <property type="match status" value="2"/>
</dbReference>
<dbReference type="GO" id="GO:0003700">
    <property type="term" value="F:DNA-binding transcription factor activity"/>
    <property type="evidence" value="ECO:0007669"/>
    <property type="project" value="InterPro"/>
</dbReference>
<comment type="caution">
    <text evidence="6">The sequence shown here is derived from an EMBL/GenBank/DDBJ whole genome shotgun (WGS) entry which is preliminary data.</text>
</comment>
<evidence type="ECO:0000259" key="5">
    <source>
        <dbReference type="PROSITE" id="PS50983"/>
    </source>
</evidence>
<evidence type="ECO:0000256" key="1">
    <source>
        <dbReference type="ARBA" id="ARBA00023015"/>
    </source>
</evidence>
<sequence>METNVIEEMASISLRRCESQTELTDERAHGLFVVISGMGDMTIRHQKIPVSMGRCYYAAPGAKTTVSPHFNSLDLYHIRFERWRKSENDRREPIWVAALSEWLPEGALDVGDEGRYLEQASVLHGIIERDELAMYRRRLLFQEILYECFRACVGRTEEQKDSQGAIRHAIRYIQEHYREELHRDELARMANISPEYFSQQFKTVSGSSLTDYLAGVRIGHVKERLLFTNERLAEIAKAVGYRDEYYLSRKFKNVTGMSPSAYVKSDKKIVSLNPHLTRHLLALGIVPAATVTYPWGFGDYQEWMDEQGCVCRSWDKGFSDEELLRMEPELLLCIDNVSPDRLSFYRGICPTLVIPWYLSDWRGHFREVARAVNRRTEAESWLKAFAAKADATRNAIREAAGAELTVLIYNVRGDAAFVYRNRAMGSQVIYDELGMRMPVSVQARSVQGNFIPVEPKEVIPAFSADCILLSVDRSPEAKERAERMLESSEWKVFCNLPGKRVREVDMARWHGYDPLSILWQLEDAAKLFAL</sequence>
<dbReference type="RefSeq" id="WP_116062814.1">
    <property type="nucleotide sequence ID" value="NZ_QRDZ01000019.1"/>
</dbReference>
<dbReference type="GO" id="GO:0043565">
    <property type="term" value="F:sequence-specific DNA binding"/>
    <property type="evidence" value="ECO:0007669"/>
    <property type="project" value="InterPro"/>
</dbReference>
<reference evidence="6 7" key="1">
    <citation type="submission" date="2018-07" db="EMBL/GenBank/DDBJ databases">
        <title>Genomic Encyclopedia of Type Strains, Phase III (KMG-III): the genomes of soil and plant-associated and newly described type strains.</title>
        <authorList>
            <person name="Whitman W."/>
        </authorList>
    </citation>
    <scope>NUCLEOTIDE SEQUENCE [LARGE SCALE GENOMIC DNA]</scope>
    <source>
        <strain evidence="6 7">CECT 7287</strain>
    </source>
</reference>
<dbReference type="PROSITE" id="PS50983">
    <property type="entry name" value="FE_B12_PBP"/>
    <property type="match status" value="1"/>
</dbReference>
<dbReference type="InterPro" id="IPR002491">
    <property type="entry name" value="ABC_transptr_periplasmic_BD"/>
</dbReference>
<keyword evidence="1" id="KW-0805">Transcription regulation</keyword>
<dbReference type="EMBL" id="QRDZ01000019">
    <property type="protein sequence ID" value="RED65407.1"/>
    <property type="molecule type" value="Genomic_DNA"/>
</dbReference>
<dbReference type="Gene3D" id="3.40.50.1980">
    <property type="entry name" value="Nitrogenase molybdenum iron protein domain"/>
    <property type="match status" value="2"/>
</dbReference>
<name>A0A3D9IUT4_9BACL</name>
<evidence type="ECO:0000259" key="4">
    <source>
        <dbReference type="PROSITE" id="PS01124"/>
    </source>
</evidence>
<dbReference type="PROSITE" id="PS01124">
    <property type="entry name" value="HTH_ARAC_FAMILY_2"/>
    <property type="match status" value="1"/>
</dbReference>
<dbReference type="InterPro" id="IPR018060">
    <property type="entry name" value="HTH_AraC"/>
</dbReference>